<name>A0AAV2F3R5_9ROSI</name>
<gene>
    <name evidence="1" type="ORF">LTRI10_LOCUS33513</name>
</gene>
<sequence length="120" mass="12996">MSAFFVVDGMISYNALLGRDWIHSNKCVPSSLHQCLMLWNEDGVVEVVQADTKPFAVGANVAEAYLYHGDFGPLTIRSWDGGASNVTVSSTKVLGKACLNSLYEIVRPSMLALGGPPKYE</sequence>
<evidence type="ECO:0000313" key="2">
    <source>
        <dbReference type="Proteomes" id="UP001497516"/>
    </source>
</evidence>
<accession>A0AAV2F3R5</accession>
<dbReference type="AlphaFoldDB" id="A0AAV2F3R5"/>
<evidence type="ECO:0000313" key="1">
    <source>
        <dbReference type="EMBL" id="CAL1392898.1"/>
    </source>
</evidence>
<protein>
    <submittedName>
        <fullName evidence="1">Uncharacterized protein</fullName>
    </submittedName>
</protein>
<dbReference type="Proteomes" id="UP001497516">
    <property type="component" value="Chromosome 6"/>
</dbReference>
<organism evidence="1 2">
    <name type="scientific">Linum trigynum</name>
    <dbReference type="NCBI Taxonomy" id="586398"/>
    <lineage>
        <taxon>Eukaryota</taxon>
        <taxon>Viridiplantae</taxon>
        <taxon>Streptophyta</taxon>
        <taxon>Embryophyta</taxon>
        <taxon>Tracheophyta</taxon>
        <taxon>Spermatophyta</taxon>
        <taxon>Magnoliopsida</taxon>
        <taxon>eudicotyledons</taxon>
        <taxon>Gunneridae</taxon>
        <taxon>Pentapetalae</taxon>
        <taxon>rosids</taxon>
        <taxon>fabids</taxon>
        <taxon>Malpighiales</taxon>
        <taxon>Linaceae</taxon>
        <taxon>Linum</taxon>
    </lineage>
</organism>
<keyword evidence="2" id="KW-1185">Reference proteome</keyword>
<dbReference type="EMBL" id="OZ034819">
    <property type="protein sequence ID" value="CAL1392898.1"/>
    <property type="molecule type" value="Genomic_DNA"/>
</dbReference>
<reference evidence="1 2" key="1">
    <citation type="submission" date="2024-04" db="EMBL/GenBank/DDBJ databases">
        <authorList>
            <person name="Fracassetti M."/>
        </authorList>
    </citation>
    <scope>NUCLEOTIDE SEQUENCE [LARGE SCALE GENOMIC DNA]</scope>
</reference>
<proteinExistence type="predicted"/>